<evidence type="ECO:0000256" key="1">
    <source>
        <dbReference type="SAM" id="Coils"/>
    </source>
</evidence>
<gene>
    <name evidence="3" type="ORF">SLEP1_g29662</name>
</gene>
<keyword evidence="1" id="KW-0175">Coiled coil</keyword>
<feature type="coiled-coil region" evidence="1">
    <location>
        <begin position="47"/>
        <end position="74"/>
    </location>
</feature>
<dbReference type="Proteomes" id="UP001054252">
    <property type="component" value="Unassembled WGS sequence"/>
</dbReference>
<comment type="caution">
    <text evidence="3">The sequence shown here is derived from an EMBL/GenBank/DDBJ whole genome shotgun (WGS) entry which is preliminary data.</text>
</comment>
<dbReference type="EMBL" id="BPVZ01000052">
    <property type="protein sequence ID" value="GKV19392.1"/>
    <property type="molecule type" value="Genomic_DNA"/>
</dbReference>
<dbReference type="AlphaFoldDB" id="A0AAV5K056"/>
<feature type="compositionally biased region" description="Polar residues" evidence="2">
    <location>
        <begin position="147"/>
        <end position="158"/>
    </location>
</feature>
<proteinExistence type="predicted"/>
<organism evidence="3 4">
    <name type="scientific">Rubroshorea leprosula</name>
    <dbReference type="NCBI Taxonomy" id="152421"/>
    <lineage>
        <taxon>Eukaryota</taxon>
        <taxon>Viridiplantae</taxon>
        <taxon>Streptophyta</taxon>
        <taxon>Embryophyta</taxon>
        <taxon>Tracheophyta</taxon>
        <taxon>Spermatophyta</taxon>
        <taxon>Magnoliopsida</taxon>
        <taxon>eudicotyledons</taxon>
        <taxon>Gunneridae</taxon>
        <taxon>Pentapetalae</taxon>
        <taxon>rosids</taxon>
        <taxon>malvids</taxon>
        <taxon>Malvales</taxon>
        <taxon>Dipterocarpaceae</taxon>
        <taxon>Rubroshorea</taxon>
    </lineage>
</organism>
<evidence type="ECO:0000313" key="3">
    <source>
        <dbReference type="EMBL" id="GKV19392.1"/>
    </source>
</evidence>
<feature type="region of interest" description="Disordered" evidence="2">
    <location>
        <begin position="147"/>
        <end position="167"/>
    </location>
</feature>
<reference evidence="3 4" key="1">
    <citation type="journal article" date="2021" name="Commun. Biol.">
        <title>The genome of Shorea leprosula (Dipterocarpaceae) highlights the ecological relevance of drought in aseasonal tropical rainforests.</title>
        <authorList>
            <person name="Ng K.K.S."/>
            <person name="Kobayashi M.J."/>
            <person name="Fawcett J.A."/>
            <person name="Hatakeyama M."/>
            <person name="Paape T."/>
            <person name="Ng C.H."/>
            <person name="Ang C.C."/>
            <person name="Tnah L.H."/>
            <person name="Lee C.T."/>
            <person name="Nishiyama T."/>
            <person name="Sese J."/>
            <person name="O'Brien M.J."/>
            <person name="Copetti D."/>
            <person name="Mohd Noor M.I."/>
            <person name="Ong R.C."/>
            <person name="Putra M."/>
            <person name="Sireger I.Z."/>
            <person name="Indrioko S."/>
            <person name="Kosugi Y."/>
            <person name="Izuno A."/>
            <person name="Isagi Y."/>
            <person name="Lee S.L."/>
            <person name="Shimizu K.K."/>
        </authorList>
    </citation>
    <scope>NUCLEOTIDE SEQUENCE [LARGE SCALE GENOMIC DNA]</scope>
    <source>
        <strain evidence="3">214</strain>
    </source>
</reference>
<keyword evidence="4" id="KW-1185">Reference proteome</keyword>
<feature type="region of interest" description="Disordered" evidence="2">
    <location>
        <begin position="173"/>
        <end position="192"/>
    </location>
</feature>
<name>A0AAV5K056_9ROSI</name>
<evidence type="ECO:0000256" key="2">
    <source>
        <dbReference type="SAM" id="MobiDB-lite"/>
    </source>
</evidence>
<sequence>MIGRPPPHHGLGVSKCNLVKQYVKKLKDAKRRQQEAAIAFIDANRKFKEKKKEFDNSNKQVKELEEGFGKLKAELAEKGKTSKDAFDLQMLDAVTLDFNLAKELLQFMQPGSEFPDLPLLDIIQHCPSLQNQFNEGDAANIASNSPQFEATNTRANNVEQEDDANDQRMDEAIEADDPDWMQLLSPDGGEDL</sequence>
<accession>A0AAV5K056</accession>
<evidence type="ECO:0000313" key="4">
    <source>
        <dbReference type="Proteomes" id="UP001054252"/>
    </source>
</evidence>
<protein>
    <submittedName>
        <fullName evidence="3">Uncharacterized protein</fullName>
    </submittedName>
</protein>